<feature type="transmembrane region" description="Helical" evidence="2">
    <location>
        <begin position="20"/>
        <end position="49"/>
    </location>
</feature>
<dbReference type="Pfam" id="PF01551">
    <property type="entry name" value="Peptidase_M23"/>
    <property type="match status" value="1"/>
</dbReference>
<dbReference type="InterPro" id="IPR023346">
    <property type="entry name" value="Lysozyme-like_dom_sf"/>
</dbReference>
<dbReference type="PANTHER" id="PTHR21666">
    <property type="entry name" value="PEPTIDASE-RELATED"/>
    <property type="match status" value="1"/>
</dbReference>
<evidence type="ECO:0000313" key="5">
    <source>
        <dbReference type="EMBL" id="MDW2798701.1"/>
    </source>
</evidence>
<dbReference type="CDD" id="cd12797">
    <property type="entry name" value="M23_peptidase"/>
    <property type="match status" value="1"/>
</dbReference>
<dbReference type="Pfam" id="PF01464">
    <property type="entry name" value="SLT"/>
    <property type="match status" value="1"/>
</dbReference>
<feature type="domain" description="M23ase beta-sheet core" evidence="4">
    <location>
        <begin position="226"/>
        <end position="322"/>
    </location>
</feature>
<feature type="domain" description="Transglycosylase SLT" evidence="3">
    <location>
        <begin position="75"/>
        <end position="180"/>
    </location>
</feature>
<keyword evidence="2" id="KW-1133">Transmembrane helix</keyword>
<dbReference type="InterPro" id="IPR000189">
    <property type="entry name" value="Transglyc_AS"/>
</dbReference>
<evidence type="ECO:0000256" key="2">
    <source>
        <dbReference type="SAM" id="Phobius"/>
    </source>
</evidence>
<keyword evidence="6" id="KW-1185">Reference proteome</keyword>
<dbReference type="InterPro" id="IPR016047">
    <property type="entry name" value="M23ase_b-sheet_dom"/>
</dbReference>
<dbReference type="InterPro" id="IPR011055">
    <property type="entry name" value="Dup_hybrid_motif"/>
</dbReference>
<keyword evidence="2" id="KW-0472">Membrane</keyword>
<evidence type="ECO:0000259" key="3">
    <source>
        <dbReference type="Pfam" id="PF01464"/>
    </source>
</evidence>
<evidence type="ECO:0000259" key="4">
    <source>
        <dbReference type="Pfam" id="PF01551"/>
    </source>
</evidence>
<dbReference type="PANTHER" id="PTHR21666:SF270">
    <property type="entry name" value="MUREIN HYDROLASE ACTIVATOR ENVC"/>
    <property type="match status" value="1"/>
</dbReference>
<dbReference type="SUPFAM" id="SSF53955">
    <property type="entry name" value="Lysozyme-like"/>
    <property type="match status" value="1"/>
</dbReference>
<comment type="caution">
    <text evidence="5">The sequence shown here is derived from an EMBL/GenBank/DDBJ whole genome shotgun (WGS) entry which is preliminary data.</text>
</comment>
<name>A0ABU4GM59_9CLOT</name>
<dbReference type="CDD" id="cd00254">
    <property type="entry name" value="LT-like"/>
    <property type="match status" value="1"/>
</dbReference>
<keyword evidence="2" id="KW-0812">Transmembrane</keyword>
<reference evidence="5 6" key="1">
    <citation type="submission" date="2023-10" db="EMBL/GenBank/DDBJ databases">
        <title>A novel Glycoside Hydrolase 43-Like Enzyme from Clostrdium boliviensis is an Endo-xylanase, and a Candidate for Xylooligosaccharides Production from Different Xylan Substrates.</title>
        <authorList>
            <person name="Alvarez M.T."/>
            <person name="Rocabado-Villegas L.R."/>
            <person name="Salas-Veizaga D.M."/>
            <person name="Linares-Pasten J.A."/>
            <person name="Gudmundsdottir E.E."/>
            <person name="Hreggvidsson G.O."/>
            <person name="Adlercreutz P."/>
            <person name="Nordberg Karlsson E."/>
        </authorList>
    </citation>
    <scope>NUCLEOTIDE SEQUENCE [LARGE SCALE GENOMIC DNA]</scope>
    <source>
        <strain evidence="5 6">E-1</strain>
    </source>
</reference>
<dbReference type="SUPFAM" id="SSF51261">
    <property type="entry name" value="Duplicated hybrid motif"/>
    <property type="match status" value="1"/>
</dbReference>
<evidence type="ECO:0000313" key="6">
    <source>
        <dbReference type="Proteomes" id="UP001276854"/>
    </source>
</evidence>
<proteinExistence type="inferred from homology"/>
<dbReference type="PROSITE" id="PS00922">
    <property type="entry name" value="TRANSGLYCOSYLASE"/>
    <property type="match status" value="1"/>
</dbReference>
<evidence type="ECO:0000256" key="1">
    <source>
        <dbReference type="ARBA" id="ARBA00007734"/>
    </source>
</evidence>
<dbReference type="Proteomes" id="UP001276854">
    <property type="component" value="Unassembled WGS sequence"/>
</dbReference>
<comment type="similarity">
    <text evidence="1">Belongs to the transglycosylase Slt family.</text>
</comment>
<organism evidence="5 6">
    <name type="scientific">Clostridium boliviensis</name>
    <dbReference type="NCBI Taxonomy" id="318465"/>
    <lineage>
        <taxon>Bacteria</taxon>
        <taxon>Bacillati</taxon>
        <taxon>Bacillota</taxon>
        <taxon>Clostridia</taxon>
        <taxon>Eubacteriales</taxon>
        <taxon>Clostridiaceae</taxon>
        <taxon>Clostridium</taxon>
    </lineage>
</organism>
<dbReference type="Gene3D" id="2.70.70.10">
    <property type="entry name" value="Glucose Permease (Domain IIA)"/>
    <property type="match status" value="1"/>
</dbReference>
<dbReference type="InterPro" id="IPR008258">
    <property type="entry name" value="Transglycosylase_SLT_dom_1"/>
</dbReference>
<protein>
    <submittedName>
        <fullName evidence="5">Peptidoglycan DD-metalloendopeptidase family protein</fullName>
    </submittedName>
</protein>
<dbReference type="RefSeq" id="WP_318064915.1">
    <property type="nucleotide sequence ID" value="NZ_JAWONS010000218.1"/>
</dbReference>
<gene>
    <name evidence="5" type="ORF">RZO55_14045</name>
</gene>
<dbReference type="Gene3D" id="1.10.530.10">
    <property type="match status" value="1"/>
</dbReference>
<dbReference type="EMBL" id="JAWONS010000218">
    <property type="protein sequence ID" value="MDW2798701.1"/>
    <property type="molecule type" value="Genomic_DNA"/>
</dbReference>
<accession>A0ABU4GM59</accession>
<sequence>MRERSRSPIDIGTILGGAVFKWLGLGAAVAVGFLIFCVLLFFAPLLYLFNEETNRSIHYNALYGQLPQVVKYAGAINKAAEKYNLDPALIAAVIQQESGGNPNAVSPVGAQGLMQLMPATARSLGVQNPRNPEENIMGGAKYLRQMLDRYNGNVELALAAYNAGPGAVERHGGVPPFTETQNYVKKVMERYSELKKMVVHIAGGGRMTVPTTGQISSKYGPRWGRKHDGVDIAAPVGTPIVAAADGVVEEAGPATGFGNWIVLDHGNGLKTVYGHMFSSGIYVKKGDEVKRGQPIGEVGNAGWSTGPHLHFEVHVNNKPVDPMPYLKE</sequence>
<dbReference type="InterPro" id="IPR050570">
    <property type="entry name" value="Cell_wall_metabolism_enzyme"/>
</dbReference>